<dbReference type="SUPFAM" id="SSF48452">
    <property type="entry name" value="TPR-like"/>
    <property type="match status" value="2"/>
</dbReference>
<gene>
    <name evidence="4" type="primary">TTC16</name>
</gene>
<dbReference type="CTD" id="158248"/>
<dbReference type="Pfam" id="PF14559">
    <property type="entry name" value="TPR_19"/>
    <property type="match status" value="1"/>
</dbReference>
<dbReference type="eggNOG" id="KOG1124">
    <property type="taxonomic scope" value="Eukaryota"/>
</dbReference>
<evidence type="ECO:0000256" key="2">
    <source>
        <dbReference type="SAM" id="MobiDB-lite"/>
    </source>
</evidence>
<keyword evidence="3" id="KW-1185">Reference proteome</keyword>
<reference evidence="4" key="1">
    <citation type="submission" date="2025-08" db="UniProtKB">
        <authorList>
            <consortium name="RefSeq"/>
        </authorList>
    </citation>
    <scope>IDENTIFICATION</scope>
</reference>
<keyword evidence="1" id="KW-0802">TPR repeat</keyword>
<dbReference type="STRING" id="38654.A0A1U8DEU4"/>
<feature type="repeat" description="TPR" evidence="1">
    <location>
        <begin position="451"/>
        <end position="484"/>
    </location>
</feature>
<dbReference type="PANTHER" id="PTHR45153">
    <property type="entry name" value="TETRATRICOPEPTIDE REPEAT PROTEIN 16"/>
    <property type="match status" value="1"/>
</dbReference>
<organism evidence="3 4">
    <name type="scientific">Alligator sinensis</name>
    <name type="common">Chinese alligator</name>
    <dbReference type="NCBI Taxonomy" id="38654"/>
    <lineage>
        <taxon>Eukaryota</taxon>
        <taxon>Metazoa</taxon>
        <taxon>Chordata</taxon>
        <taxon>Craniata</taxon>
        <taxon>Vertebrata</taxon>
        <taxon>Euteleostomi</taxon>
        <taxon>Archelosauria</taxon>
        <taxon>Archosauria</taxon>
        <taxon>Crocodylia</taxon>
        <taxon>Alligatoridae</taxon>
        <taxon>Alligatorinae</taxon>
        <taxon>Alligator</taxon>
    </lineage>
</organism>
<proteinExistence type="predicted"/>
<dbReference type="KEGG" id="asn:102370392"/>
<dbReference type="InParanoid" id="A0A1U8DEU4"/>
<feature type="repeat" description="TPR" evidence="1">
    <location>
        <begin position="410"/>
        <end position="443"/>
    </location>
</feature>
<dbReference type="Pfam" id="PF13414">
    <property type="entry name" value="TPR_11"/>
    <property type="match status" value="1"/>
</dbReference>
<dbReference type="PROSITE" id="PS50005">
    <property type="entry name" value="TPR"/>
    <property type="match status" value="5"/>
</dbReference>
<sequence>MASLPRARCLRLFSPPRVSGCWGQLGHVIVALPVPLPGVLRAPSWRMLRGDCSTLLLRCPSGGQQATELIIGVAWAGQAGVISQACVGKPSPSSWEEYALAPSDTSSRCSACQGMQCFSQGEWEKAVLCYSKAINLDPQQVEFYVQRAEAFLQLCDFQSAVLNLRKAHSLSSLKEEYLNRMAFILCLQGQCLFDQQVYWDALESFTQASELQPNNVVYHRKCIACLAALNRFSDCLHLVNRDLDRDPKNPDLYTLRARLYDHFNKVPLCYQDIQKAMVLEPQHEGAQALMQKLLKRAQKAKAEAVNKALMGDLGEAILKINFALENSPLEAEYFIFRGTLYRRLKDFNAAIDDYIRAVELVEVGGPASLEVQHQLLLTYNDFAVHCYTRGCFEEALLLLNKALKADKNEKGLYVNRGDCLFQLGELSYALADYQQALELSPWDMSLQRRVSMLLDKLGMRELRRRRYQQAESYFSNAIDCDPRLPRYFLHRAKSRMGLQEVMGAKEDVAMALLLDPADEEAMLLITSLFPGKSVQSILSSKVGDLARALLDAKLQACPADQDLAKAPCSLADLEDELKEPGTGSEVAEQPASILWHAENSLSSCTTELELYRKRFASGSSASRVSAPTWQGKGEKQEVSAKASWHTATQGPQPAEVYSAYPCPE</sequence>
<dbReference type="Proteomes" id="UP000189705">
    <property type="component" value="Unplaced"/>
</dbReference>
<dbReference type="Pfam" id="PF00515">
    <property type="entry name" value="TPR_1"/>
    <property type="match status" value="1"/>
</dbReference>
<dbReference type="InterPro" id="IPR011990">
    <property type="entry name" value="TPR-like_helical_dom_sf"/>
</dbReference>
<evidence type="ECO:0000313" key="4">
    <source>
        <dbReference type="RefSeq" id="XP_014375740.2"/>
    </source>
</evidence>
<feature type="repeat" description="TPR" evidence="1">
    <location>
        <begin position="182"/>
        <end position="215"/>
    </location>
</feature>
<evidence type="ECO:0000256" key="1">
    <source>
        <dbReference type="PROSITE-ProRule" id="PRU00339"/>
    </source>
</evidence>
<dbReference type="PANTHER" id="PTHR45153:SF1">
    <property type="entry name" value="TETRATRICOPEPTIDE REPEAT PROTEIN 16"/>
    <property type="match status" value="1"/>
</dbReference>
<dbReference type="AlphaFoldDB" id="A0A1U8DEU4"/>
<evidence type="ECO:0000313" key="3">
    <source>
        <dbReference type="Proteomes" id="UP000189705"/>
    </source>
</evidence>
<feature type="repeat" description="TPR" evidence="1">
    <location>
        <begin position="107"/>
        <end position="140"/>
    </location>
</feature>
<dbReference type="SMART" id="SM00028">
    <property type="entry name" value="TPR"/>
    <property type="match status" value="10"/>
</dbReference>
<name>A0A1U8DEU4_ALLSI</name>
<dbReference type="Pfam" id="PF13181">
    <property type="entry name" value="TPR_8"/>
    <property type="match status" value="1"/>
</dbReference>
<dbReference type="Gene3D" id="1.25.40.10">
    <property type="entry name" value="Tetratricopeptide repeat domain"/>
    <property type="match status" value="5"/>
</dbReference>
<feature type="region of interest" description="Disordered" evidence="2">
    <location>
        <begin position="622"/>
        <end position="664"/>
    </location>
</feature>
<accession>A0A1U8DEU4</accession>
<dbReference type="GeneID" id="102370392"/>
<protein>
    <submittedName>
        <fullName evidence="4">Tetratricopeptide repeat protein 16 isoform X1</fullName>
    </submittedName>
</protein>
<dbReference type="InterPro" id="IPR019734">
    <property type="entry name" value="TPR_rpt"/>
</dbReference>
<feature type="repeat" description="TPR" evidence="1">
    <location>
        <begin position="331"/>
        <end position="364"/>
    </location>
</feature>
<dbReference type="RefSeq" id="XP_014375740.2">
    <property type="nucleotide sequence ID" value="XM_014520254.2"/>
</dbReference>